<dbReference type="InterPro" id="IPR025198">
    <property type="entry name" value="PPK_N_dom"/>
</dbReference>
<dbReference type="Gene3D" id="3.30.1840.10">
    <property type="entry name" value="Polyphosphate kinase middle domain"/>
    <property type="match status" value="1"/>
</dbReference>
<keyword evidence="4 6" id="KW-0418">Kinase</keyword>
<evidence type="ECO:0000259" key="9">
    <source>
        <dbReference type="Pfam" id="PF13089"/>
    </source>
</evidence>
<dbReference type="GO" id="GO:0006799">
    <property type="term" value="P:polyphosphate biosynthetic process"/>
    <property type="evidence" value="ECO:0007669"/>
    <property type="project" value="UniProtKB-UniRule"/>
</dbReference>
<feature type="domain" description="Polyphosphate kinase N-terminal" evidence="9">
    <location>
        <begin position="6"/>
        <end position="111"/>
    </location>
</feature>
<feature type="binding site" evidence="6">
    <location>
        <position position="373"/>
    </location>
    <ligand>
        <name>Mg(2+)</name>
        <dbReference type="ChEBI" id="CHEBI:18420"/>
    </ligand>
</feature>
<evidence type="ECO:0000259" key="8">
    <source>
        <dbReference type="Pfam" id="PF02503"/>
    </source>
</evidence>
<dbReference type="InterPro" id="IPR024953">
    <property type="entry name" value="PP_kinase_middle"/>
</dbReference>
<name>A0A4U3KQV1_9BACT</name>
<evidence type="ECO:0000259" key="10">
    <source>
        <dbReference type="Pfam" id="PF13090"/>
    </source>
</evidence>
<organism evidence="12 13">
    <name type="scientific">Ilyomonas limi</name>
    <dbReference type="NCBI Taxonomy" id="2575867"/>
    <lineage>
        <taxon>Bacteria</taxon>
        <taxon>Pseudomonadati</taxon>
        <taxon>Bacteroidota</taxon>
        <taxon>Chitinophagia</taxon>
        <taxon>Chitinophagales</taxon>
        <taxon>Chitinophagaceae</taxon>
        <taxon>Ilyomonas</taxon>
    </lineage>
</organism>
<feature type="domain" description="Polyphosphate kinase C-terminal" evidence="10">
    <location>
        <begin position="504"/>
        <end position="676"/>
    </location>
</feature>
<dbReference type="NCBIfam" id="TIGR03705">
    <property type="entry name" value="poly_P_kin"/>
    <property type="match status" value="1"/>
</dbReference>
<dbReference type="AlphaFoldDB" id="A0A4U3KQV1"/>
<comment type="caution">
    <text evidence="12">The sequence shown here is derived from an EMBL/GenBank/DDBJ whole genome shotgun (WGS) entry which is preliminary data.</text>
</comment>
<proteinExistence type="inferred from homology"/>
<dbReference type="RefSeq" id="WP_137263993.1">
    <property type="nucleotide sequence ID" value="NZ_SZQL01000030.1"/>
</dbReference>
<feature type="binding site" evidence="6">
    <location>
        <position position="593"/>
    </location>
    <ligand>
        <name>ATP</name>
        <dbReference type="ChEBI" id="CHEBI:30616"/>
    </ligand>
</feature>
<keyword evidence="13" id="KW-1185">Reference proteome</keyword>
<dbReference type="SUPFAM" id="SSF140356">
    <property type="entry name" value="PPK N-terminal domain-like"/>
    <property type="match status" value="1"/>
</dbReference>
<dbReference type="InterPro" id="IPR025200">
    <property type="entry name" value="PPK_C_dom2"/>
</dbReference>
<feature type="active site" description="Phosphohistidine intermediate" evidence="6">
    <location>
        <position position="433"/>
    </location>
</feature>
<dbReference type="InterPro" id="IPR036830">
    <property type="entry name" value="PP_kinase_middle_dom_sf"/>
</dbReference>
<dbReference type="Gene3D" id="3.30.870.10">
    <property type="entry name" value="Endonuclease Chain A"/>
    <property type="match status" value="2"/>
</dbReference>
<dbReference type="InterPro" id="IPR036832">
    <property type="entry name" value="PPK_N_dom_sf"/>
</dbReference>
<accession>A0A4U3KQV1</accession>
<keyword evidence="6" id="KW-0479">Metal-binding</keyword>
<keyword evidence="5 6" id="KW-0067">ATP-binding</keyword>
<dbReference type="HAMAP" id="MF_00347">
    <property type="entry name" value="Polyphosphate_kinase"/>
    <property type="match status" value="1"/>
</dbReference>
<evidence type="ECO:0000256" key="3">
    <source>
        <dbReference type="ARBA" id="ARBA00022741"/>
    </source>
</evidence>
<keyword evidence="6" id="KW-0460">Magnesium</keyword>
<comment type="similarity">
    <text evidence="6 7">Belongs to the polyphosphate kinase 1 (PPK1) family.</text>
</comment>
<dbReference type="Pfam" id="PF02503">
    <property type="entry name" value="PP_kinase"/>
    <property type="match status" value="1"/>
</dbReference>
<dbReference type="EMBL" id="SZQL01000030">
    <property type="protein sequence ID" value="TKK64640.1"/>
    <property type="molecule type" value="Genomic_DNA"/>
</dbReference>
<comment type="function">
    <text evidence="6 7">Catalyzes the reversible transfer of the terminal phosphate of ATP to form a long-chain polyphosphate (polyP).</text>
</comment>
<feature type="domain" description="Polyphosphate kinase C-terminal" evidence="11">
    <location>
        <begin position="330"/>
        <end position="493"/>
    </location>
</feature>
<evidence type="ECO:0000256" key="6">
    <source>
        <dbReference type="HAMAP-Rule" id="MF_00347"/>
    </source>
</evidence>
<dbReference type="Pfam" id="PF13089">
    <property type="entry name" value="PP_kinase_N"/>
    <property type="match status" value="1"/>
</dbReference>
<dbReference type="EC" id="2.7.4.1" evidence="6 7"/>
<evidence type="ECO:0000256" key="7">
    <source>
        <dbReference type="RuleBase" id="RU003800"/>
    </source>
</evidence>
<protein>
    <recommendedName>
        <fullName evidence="6 7">Polyphosphate kinase</fullName>
        <ecNumber evidence="6 7">2.7.4.1</ecNumber>
    </recommendedName>
    <alternativeName>
        <fullName evidence="6">ATP-polyphosphate phosphotransferase</fullName>
    </alternativeName>
    <alternativeName>
        <fullName evidence="6">Polyphosphoric acid kinase</fullName>
    </alternativeName>
</protein>
<dbReference type="GO" id="GO:0009358">
    <property type="term" value="C:polyphosphate kinase complex"/>
    <property type="evidence" value="ECO:0007669"/>
    <property type="project" value="InterPro"/>
</dbReference>
<dbReference type="PANTHER" id="PTHR30218">
    <property type="entry name" value="POLYPHOSPHATE KINASE"/>
    <property type="match status" value="1"/>
</dbReference>
<dbReference type="Pfam" id="PF17941">
    <property type="entry name" value="PP_kinase_C_1"/>
    <property type="match status" value="1"/>
</dbReference>
<evidence type="ECO:0000259" key="11">
    <source>
        <dbReference type="Pfam" id="PF17941"/>
    </source>
</evidence>
<dbReference type="InterPro" id="IPR041108">
    <property type="entry name" value="PP_kinase_C_1"/>
</dbReference>
<keyword evidence="3 6" id="KW-0547">Nucleotide-binding</keyword>
<evidence type="ECO:0000313" key="12">
    <source>
        <dbReference type="EMBL" id="TKK64640.1"/>
    </source>
</evidence>
<dbReference type="SUPFAM" id="SSF143724">
    <property type="entry name" value="PHP14-like"/>
    <property type="match status" value="1"/>
</dbReference>
<dbReference type="Proteomes" id="UP000305848">
    <property type="component" value="Unassembled WGS sequence"/>
</dbReference>
<dbReference type="Pfam" id="PF13090">
    <property type="entry name" value="PP_kinase_C"/>
    <property type="match status" value="1"/>
</dbReference>
<feature type="domain" description="Polyphosphate kinase middle" evidence="8">
    <location>
        <begin position="120"/>
        <end position="304"/>
    </location>
</feature>
<comment type="PTM">
    <text evidence="6 7">An intermediate of this reaction is the autophosphorylated ppk in which a phosphate is covalently linked to a histidine residue through a N-P bond.</text>
</comment>
<reference evidence="12 13" key="1">
    <citation type="submission" date="2019-05" db="EMBL/GenBank/DDBJ databases">
        <title>Panacibacter sp. strain 17mud1-8 Genome sequencing and assembly.</title>
        <authorList>
            <person name="Chhetri G."/>
        </authorList>
    </citation>
    <scope>NUCLEOTIDE SEQUENCE [LARGE SCALE GENOMIC DNA]</scope>
    <source>
        <strain evidence="12 13">17mud1-8</strain>
    </source>
</reference>
<evidence type="ECO:0000256" key="2">
    <source>
        <dbReference type="ARBA" id="ARBA00022679"/>
    </source>
</evidence>
<keyword evidence="2 6" id="KW-0808">Transferase</keyword>
<keyword evidence="1 6" id="KW-0597">Phosphoprotein</keyword>
<dbReference type="NCBIfam" id="NF003917">
    <property type="entry name" value="PRK05443.1-1"/>
    <property type="match status" value="1"/>
</dbReference>
<feature type="binding site" evidence="6">
    <location>
        <position position="466"/>
    </location>
    <ligand>
        <name>ATP</name>
        <dbReference type="ChEBI" id="CHEBI:30616"/>
    </ligand>
</feature>
<dbReference type="SUPFAM" id="SSF56024">
    <property type="entry name" value="Phospholipase D/nuclease"/>
    <property type="match status" value="2"/>
</dbReference>
<dbReference type="GO" id="GO:0008976">
    <property type="term" value="F:polyphosphate kinase activity"/>
    <property type="evidence" value="ECO:0007669"/>
    <property type="project" value="UniProtKB-UniRule"/>
</dbReference>
<dbReference type="PANTHER" id="PTHR30218:SF0">
    <property type="entry name" value="POLYPHOSPHATE KINASE"/>
    <property type="match status" value="1"/>
</dbReference>
<feature type="binding site" evidence="6">
    <location>
        <position position="565"/>
    </location>
    <ligand>
        <name>ATP</name>
        <dbReference type="ChEBI" id="CHEBI:30616"/>
    </ligand>
</feature>
<feature type="binding site" evidence="6">
    <location>
        <position position="44"/>
    </location>
    <ligand>
        <name>ATP</name>
        <dbReference type="ChEBI" id="CHEBI:30616"/>
    </ligand>
</feature>
<feature type="binding site" evidence="6">
    <location>
        <position position="403"/>
    </location>
    <ligand>
        <name>Mg(2+)</name>
        <dbReference type="ChEBI" id="CHEBI:18420"/>
    </ligand>
</feature>
<dbReference type="PIRSF" id="PIRSF015589">
    <property type="entry name" value="PP_kinase"/>
    <property type="match status" value="1"/>
</dbReference>
<dbReference type="GO" id="GO:0046872">
    <property type="term" value="F:metal ion binding"/>
    <property type="evidence" value="ECO:0007669"/>
    <property type="project" value="UniProtKB-KW"/>
</dbReference>
<evidence type="ECO:0000256" key="5">
    <source>
        <dbReference type="ARBA" id="ARBA00022840"/>
    </source>
</evidence>
<comment type="catalytic activity">
    <reaction evidence="6 7">
        <text>[phosphate](n) + ATP = [phosphate](n+1) + ADP</text>
        <dbReference type="Rhea" id="RHEA:19573"/>
        <dbReference type="Rhea" id="RHEA-COMP:9859"/>
        <dbReference type="Rhea" id="RHEA-COMP:14280"/>
        <dbReference type="ChEBI" id="CHEBI:16838"/>
        <dbReference type="ChEBI" id="CHEBI:30616"/>
        <dbReference type="ChEBI" id="CHEBI:456216"/>
        <dbReference type="EC" id="2.7.4.1"/>
    </reaction>
</comment>
<dbReference type="GO" id="GO:0005524">
    <property type="term" value="F:ATP binding"/>
    <property type="evidence" value="ECO:0007669"/>
    <property type="project" value="UniProtKB-KW"/>
</dbReference>
<comment type="cofactor">
    <cofactor evidence="6">
        <name>Mg(2+)</name>
        <dbReference type="ChEBI" id="CHEBI:18420"/>
    </cofactor>
</comment>
<evidence type="ECO:0000256" key="1">
    <source>
        <dbReference type="ARBA" id="ARBA00022553"/>
    </source>
</evidence>
<sequence>MKKKIFIPRDISWLSFNARVLQEANDKTVPLRDRIRFLGIFSNNLDEFFRVRVATLKRMIQFGGKKLNMHRVSNPHAVLDAIQLTVLKQQSEFDRIWAHICTEMQQQHVFLINEKHLDKEQQEYVKEYFIDKVRSNIIPLLIEDVPALPYLREKSIFLGVVMSNVSQAYAQKFALIEVPSRVLGRFVTLPEKNGNKYIILLEDVIRFSLPYIFSYFNYERYDAHIFKITKDAEIDIDTDLSTNFVQKIEKGLKNRRKGKPTRFVYDKEMNSSLLEYLIQKLHLTRRDNIIPGGRIHNFRHFMDFPDVFPPHGKKLVQPFTHPALQRRTRVTEAVLEQDIMLCFPYHTFNTITDLLREAAIEPDVVSIKITAYRLAEESTIVNALINAARNGKQVTVVLELRARFNEEANLEWKVRLEDEGVKVLVGLPNLKVHAKVCVIKRRNLKHTQEYGFVSTGNLNEKTSNVYIDFCLLTANRNIMADINRIFRYLENPKSDAPLLACKTLMIAPTNIRQQLTHLIDKEIKQTKAKKKAIITLKLNSLSDEKLILKLYEAAHAGVKLHLIIRGIYSPKFEGAKAKNNVTAISIVDQFLEHARLYSFRNGGKEKMYISSADWMVRNLDHRIEAAVPIYDPEIQQELKDIIAIQLSDNVKARILDDELSNQYVPAAPGEKKTRSQIEIYKYLLQKTTVRKGTPALA</sequence>
<dbReference type="InterPro" id="IPR003414">
    <property type="entry name" value="PP_kinase"/>
</dbReference>
<gene>
    <name evidence="12" type="primary">ppk1</name>
    <name evidence="6" type="synonym">ppk</name>
    <name evidence="12" type="ORF">FC093_22065</name>
</gene>
<dbReference type="OrthoDB" id="9761456at2"/>
<evidence type="ECO:0000313" key="13">
    <source>
        <dbReference type="Proteomes" id="UP000305848"/>
    </source>
</evidence>
<dbReference type="Gene3D" id="1.20.58.310">
    <property type="entry name" value="Polyphosphate kinase N-terminal domain"/>
    <property type="match status" value="1"/>
</dbReference>
<evidence type="ECO:0000256" key="4">
    <source>
        <dbReference type="ARBA" id="ARBA00022777"/>
    </source>
</evidence>